<evidence type="ECO:0000256" key="3">
    <source>
        <dbReference type="ARBA" id="ARBA00022989"/>
    </source>
</evidence>
<keyword evidence="2 6" id="KW-0812">Transmembrane</keyword>
<accession>A0A0H2KP68</accession>
<evidence type="ECO:0000256" key="5">
    <source>
        <dbReference type="SAM" id="MobiDB-lite"/>
    </source>
</evidence>
<dbReference type="STRING" id="264251.FB00_07955"/>
<sequence>MAARRAPRGPAGRPRPRGGRGMSAGTLDARPRPARATPDDARLGRFAGPAWDLRTYDPLVTAFGPLPVVVWVFTTRDLLTPALVGLVALLVILVMVRPPRRVVAVLLLGLPALVAVMTVSFGVLTDPRDVDGTTLLATVGPFHLWSGALETGLATSLRTCALLLLVLVGGLSTTGQDVVRALVQQLRVPYRVGYAALAALRFVPRFGHELEVIRAAHRVRGVDHGRGPVAAGRRHLGYAVPLLAGGIRHGERVSLAMEARGFGAHATRTERVLVPFRVRDVVFLLATWGVAAGIALVVVPALTG</sequence>
<keyword evidence="4 6" id="KW-0472">Membrane</keyword>
<dbReference type="Pfam" id="PF02361">
    <property type="entry name" value="CbiQ"/>
    <property type="match status" value="1"/>
</dbReference>
<dbReference type="GO" id="GO:0005886">
    <property type="term" value="C:plasma membrane"/>
    <property type="evidence" value="ECO:0007669"/>
    <property type="project" value="TreeGrafter"/>
</dbReference>
<dbReference type="EMBL" id="JNBQ01000005">
    <property type="protein sequence ID" value="KLN35346.1"/>
    <property type="molecule type" value="Genomic_DNA"/>
</dbReference>
<evidence type="ECO:0000313" key="8">
    <source>
        <dbReference type="Proteomes" id="UP000035265"/>
    </source>
</evidence>
<evidence type="ECO:0000256" key="6">
    <source>
        <dbReference type="SAM" id="Phobius"/>
    </source>
</evidence>
<protein>
    <recommendedName>
        <fullName evidence="9">Energy-coupling factor transporter transmembrane protein EcfT</fullName>
    </recommendedName>
</protein>
<organism evidence="7 8">
    <name type="scientific">Cellulosimicrobium funkei</name>
    <dbReference type="NCBI Taxonomy" id="264251"/>
    <lineage>
        <taxon>Bacteria</taxon>
        <taxon>Bacillati</taxon>
        <taxon>Actinomycetota</taxon>
        <taxon>Actinomycetes</taxon>
        <taxon>Micrococcales</taxon>
        <taxon>Promicromonosporaceae</taxon>
        <taxon>Cellulosimicrobium</taxon>
    </lineage>
</organism>
<gene>
    <name evidence="7" type="ORF">FB00_07955</name>
</gene>
<dbReference type="AlphaFoldDB" id="A0A0H2KP68"/>
<evidence type="ECO:0000256" key="1">
    <source>
        <dbReference type="ARBA" id="ARBA00004141"/>
    </source>
</evidence>
<dbReference type="Proteomes" id="UP000035265">
    <property type="component" value="Unassembled WGS sequence"/>
</dbReference>
<feature type="transmembrane region" description="Helical" evidence="6">
    <location>
        <begin position="78"/>
        <end position="96"/>
    </location>
</feature>
<proteinExistence type="predicted"/>
<dbReference type="PANTHER" id="PTHR33514">
    <property type="entry name" value="PROTEIN ABCI12, CHLOROPLASTIC"/>
    <property type="match status" value="1"/>
</dbReference>
<dbReference type="CDD" id="cd16914">
    <property type="entry name" value="EcfT"/>
    <property type="match status" value="1"/>
</dbReference>
<feature type="transmembrane region" description="Helical" evidence="6">
    <location>
        <begin position="103"/>
        <end position="124"/>
    </location>
</feature>
<name>A0A0H2KP68_9MICO</name>
<comment type="caution">
    <text evidence="7">The sequence shown here is derived from an EMBL/GenBank/DDBJ whole genome shotgun (WGS) entry which is preliminary data.</text>
</comment>
<feature type="region of interest" description="Disordered" evidence="5">
    <location>
        <begin position="1"/>
        <end position="39"/>
    </location>
</feature>
<feature type="transmembrane region" description="Helical" evidence="6">
    <location>
        <begin position="281"/>
        <end position="302"/>
    </location>
</feature>
<keyword evidence="8" id="KW-1185">Reference proteome</keyword>
<evidence type="ECO:0000313" key="7">
    <source>
        <dbReference type="EMBL" id="KLN35346.1"/>
    </source>
</evidence>
<evidence type="ECO:0000256" key="2">
    <source>
        <dbReference type="ARBA" id="ARBA00022692"/>
    </source>
</evidence>
<feature type="compositionally biased region" description="Low complexity" evidence="5">
    <location>
        <begin position="1"/>
        <end position="12"/>
    </location>
</feature>
<dbReference type="PANTHER" id="PTHR33514:SF13">
    <property type="entry name" value="PROTEIN ABCI12, CHLOROPLASTIC"/>
    <property type="match status" value="1"/>
</dbReference>
<comment type="subcellular location">
    <subcellularLocation>
        <location evidence="1">Membrane</location>
        <topology evidence="1">Multi-pass membrane protein</topology>
    </subcellularLocation>
</comment>
<feature type="transmembrane region" description="Helical" evidence="6">
    <location>
        <begin position="144"/>
        <end position="168"/>
    </location>
</feature>
<evidence type="ECO:0000256" key="4">
    <source>
        <dbReference type="ARBA" id="ARBA00023136"/>
    </source>
</evidence>
<evidence type="ECO:0008006" key="9">
    <source>
        <dbReference type="Google" id="ProtNLM"/>
    </source>
</evidence>
<reference evidence="7 8" key="1">
    <citation type="submission" date="2014-05" db="EMBL/GenBank/DDBJ databases">
        <title>Cellulosimicrobium funkei U11 genome.</title>
        <authorList>
            <person name="Hu C."/>
            <person name="Gong Y."/>
            <person name="Wan W."/>
            <person name="Jiang M."/>
        </authorList>
    </citation>
    <scope>NUCLEOTIDE SEQUENCE [LARGE SCALE GENOMIC DNA]</scope>
    <source>
        <strain evidence="7 8">U11</strain>
    </source>
</reference>
<keyword evidence="3 6" id="KW-1133">Transmembrane helix</keyword>
<dbReference type="PATRIC" id="fig|264251.5.peg.1619"/>
<dbReference type="InterPro" id="IPR003339">
    <property type="entry name" value="ABC/ECF_trnsptr_transmembrane"/>
</dbReference>